<evidence type="ECO:0000313" key="2">
    <source>
        <dbReference type="EMBL" id="QEM99833.1"/>
    </source>
</evidence>
<accession>A0A5C1PZM6</accession>
<protein>
    <recommendedName>
        <fullName evidence="5">Roadblock/LC7 domain-containing protein</fullName>
    </recommendedName>
</protein>
<dbReference type="SUPFAM" id="SSF103196">
    <property type="entry name" value="Roadblock/LC7 domain"/>
    <property type="match status" value="1"/>
</dbReference>
<dbReference type="KEGG" id="snn:EWH46_02940"/>
<proteinExistence type="predicted"/>
<evidence type="ECO:0008006" key="5">
    <source>
        <dbReference type="Google" id="ProtNLM"/>
    </source>
</evidence>
<evidence type="ECO:0000313" key="4">
    <source>
        <dbReference type="Proteomes" id="UP001549111"/>
    </source>
</evidence>
<dbReference type="Proteomes" id="UP001549111">
    <property type="component" value="Unassembled WGS sequence"/>
</dbReference>
<sequence>MDHYTLTGEFYLHPTPAGAYYAASRPTREPARTFLQRLLSEPETPRLSADLVQDWMGLNQQDALEFVYRLQSSGFVQGLPMQVEVPPDSIEAMLPPLLTQLSDEGKAILADKRGLYLGTAGFAHETSEELAALGGDIASVHERHSRLLHGNMRLRSDGWGMVNAAGCSEVGFWPLYFGDDYFILIVSGMPRFNQEAFTTLVWALGVRYGRTSI</sequence>
<dbReference type="Proteomes" id="UP000323522">
    <property type="component" value="Chromosome"/>
</dbReference>
<reference evidence="2 3" key="1">
    <citation type="submission" date="2019-02" db="EMBL/GenBank/DDBJ databases">
        <title>Complete Genome Sequence and Methylome Analysis of Sphaerotilus natans subsp. sulfidivorans D-507.</title>
        <authorList>
            <person name="Fomenkov A."/>
            <person name="Gridneva E."/>
            <person name="Smolyakov D."/>
            <person name="Dubinina G."/>
            <person name="Vincze T."/>
            <person name="Grabovich M."/>
            <person name="Roberts R.J."/>
        </authorList>
    </citation>
    <scope>NUCLEOTIDE SEQUENCE [LARGE SCALE GENOMIC DNA]</scope>
    <source>
        <strain evidence="2 3">D-507</strain>
    </source>
</reference>
<evidence type="ECO:0000313" key="1">
    <source>
        <dbReference type="EMBL" id="MET3605436.1"/>
    </source>
</evidence>
<keyword evidence="4" id="KW-1185">Reference proteome</keyword>
<dbReference type="EMBL" id="JBEPLS010000017">
    <property type="protein sequence ID" value="MET3605436.1"/>
    <property type="molecule type" value="Genomic_DNA"/>
</dbReference>
<dbReference type="AlphaFoldDB" id="A0A5C1PZM6"/>
<dbReference type="OrthoDB" id="5295752at2"/>
<organism evidence="2 3">
    <name type="scientific">Sphaerotilus sulfidivorans</name>
    <dbReference type="NCBI Taxonomy" id="639200"/>
    <lineage>
        <taxon>Bacteria</taxon>
        <taxon>Pseudomonadati</taxon>
        <taxon>Pseudomonadota</taxon>
        <taxon>Betaproteobacteria</taxon>
        <taxon>Burkholderiales</taxon>
        <taxon>Sphaerotilaceae</taxon>
        <taxon>Sphaerotilus</taxon>
    </lineage>
</organism>
<dbReference type="RefSeq" id="WP_149502592.1">
    <property type="nucleotide sequence ID" value="NZ_CP035708.1"/>
</dbReference>
<gene>
    <name evidence="1" type="ORF">ABIC99_003265</name>
    <name evidence="2" type="ORF">EWH46_02940</name>
</gene>
<reference evidence="1 4" key="2">
    <citation type="submission" date="2024-06" db="EMBL/GenBank/DDBJ databases">
        <title>Genomic Encyclopedia of Type Strains, Phase IV (KMG-IV): sequencing the most valuable type-strain genomes for metagenomic binning, comparative biology and taxonomic classification.</title>
        <authorList>
            <person name="Goeker M."/>
        </authorList>
    </citation>
    <scope>NUCLEOTIDE SEQUENCE [LARGE SCALE GENOMIC DNA]</scope>
    <source>
        <strain evidence="1 4">D-501</strain>
    </source>
</reference>
<dbReference type="EMBL" id="CP035708">
    <property type="protein sequence ID" value="QEM99833.1"/>
    <property type="molecule type" value="Genomic_DNA"/>
</dbReference>
<evidence type="ECO:0000313" key="3">
    <source>
        <dbReference type="Proteomes" id="UP000323522"/>
    </source>
</evidence>
<name>A0A5C1PZM6_9BURK</name>